<evidence type="ECO:0000256" key="1">
    <source>
        <dbReference type="ARBA" id="ARBA00008558"/>
    </source>
</evidence>
<dbReference type="Proteomes" id="UP000321304">
    <property type="component" value="Unassembled WGS sequence"/>
</dbReference>
<gene>
    <name evidence="3" type="ORF">FBZ93_1159</name>
</gene>
<evidence type="ECO:0000256" key="2">
    <source>
        <dbReference type="ARBA" id="ARBA00023235"/>
    </source>
</evidence>
<name>A0A560L3E8_9BRAD</name>
<dbReference type="AlphaFoldDB" id="A0A560L3E8"/>
<dbReference type="GO" id="GO:0005975">
    <property type="term" value="P:carbohydrate metabolic process"/>
    <property type="evidence" value="ECO:0007669"/>
    <property type="project" value="InterPro"/>
</dbReference>
<proteinExistence type="inferred from homology"/>
<dbReference type="Gene3D" id="1.50.10.10">
    <property type="match status" value="1"/>
</dbReference>
<dbReference type="EMBL" id="VITY01000015">
    <property type="protein sequence ID" value="TWB89897.1"/>
    <property type="molecule type" value="Genomic_DNA"/>
</dbReference>
<comment type="caution">
    <text evidence="3">The sequence shown here is derived from an EMBL/GenBank/DDBJ whole genome shotgun (WGS) entry which is preliminary data.</text>
</comment>
<dbReference type="InterPro" id="IPR012341">
    <property type="entry name" value="6hp_glycosidase-like_sf"/>
</dbReference>
<dbReference type="InterPro" id="IPR010819">
    <property type="entry name" value="AGE/CE"/>
</dbReference>
<evidence type="ECO:0000313" key="4">
    <source>
        <dbReference type="Proteomes" id="UP000321304"/>
    </source>
</evidence>
<keyword evidence="2 3" id="KW-0413">Isomerase</keyword>
<evidence type="ECO:0000313" key="3">
    <source>
        <dbReference type="EMBL" id="TWB89897.1"/>
    </source>
</evidence>
<dbReference type="SUPFAM" id="SSF48208">
    <property type="entry name" value="Six-hairpin glycosidases"/>
    <property type="match status" value="1"/>
</dbReference>
<dbReference type="PANTHER" id="PTHR15108">
    <property type="entry name" value="N-ACYLGLUCOSAMINE-2-EPIMERASE"/>
    <property type="match status" value="1"/>
</dbReference>
<protein>
    <submittedName>
        <fullName evidence="3">Mannose-6-phosphate isomerase type 3</fullName>
    </submittedName>
</protein>
<dbReference type="RefSeq" id="WP_146991405.1">
    <property type="nucleotide sequence ID" value="NZ_VITY01000015.1"/>
</dbReference>
<dbReference type="InterPro" id="IPR008928">
    <property type="entry name" value="6-hairpin_glycosidase_sf"/>
</dbReference>
<comment type="similarity">
    <text evidence="1">Belongs to the N-acylglucosamine 2-epimerase family.</text>
</comment>
<keyword evidence="4" id="KW-1185">Reference proteome</keyword>
<sequence>MEGQSSSTRLADPGVGFAAARHVHQRLRAWLLDDAVPLWTRVGLDVAGSFCEAISQGGHPVVAARRARVPARQIYALLTANRLGARMDVRPVLRSVDRYLADFQRADGLFRSLLSHDGMILSDGAALYDQAFVMLAGAAVARHSRRRAERLAHSVRDCLIRTYRHPAGGFLESDRPSSLRYANPHMHLLEACLAWIELDASGTWHQLAQEIVDLALTRFIGAGGALYECFNADWSPQAGIAGRIIEPGHQFEWSWLLTKWANSTGNDAVYLVSDQLLKIGEERGVARPRSAVVDAILDDFTVLEDTSRLWPQTERLKAAVARAERGEVAWWAVAAEAGGSLERFLQTPIKGLWWDRMSANGEFSEAATASSLYHLVCAIDTLDQAIQRRAAVRASRSSGIAVIGCGAGDAAGSDTG</sequence>
<dbReference type="GO" id="GO:0016853">
    <property type="term" value="F:isomerase activity"/>
    <property type="evidence" value="ECO:0007669"/>
    <property type="project" value="UniProtKB-KW"/>
</dbReference>
<dbReference type="OrthoDB" id="9806359at2"/>
<organism evidence="3 4">
    <name type="scientific">Bradyrhizobium macuxiense</name>
    <dbReference type="NCBI Taxonomy" id="1755647"/>
    <lineage>
        <taxon>Bacteria</taxon>
        <taxon>Pseudomonadati</taxon>
        <taxon>Pseudomonadota</taxon>
        <taxon>Alphaproteobacteria</taxon>
        <taxon>Hyphomicrobiales</taxon>
        <taxon>Nitrobacteraceae</taxon>
        <taxon>Bradyrhizobium</taxon>
    </lineage>
</organism>
<dbReference type="Pfam" id="PF07221">
    <property type="entry name" value="GlcNAc_2-epim"/>
    <property type="match status" value="1"/>
</dbReference>
<accession>A0A560L3E8</accession>
<reference evidence="3 4" key="1">
    <citation type="submission" date="2019-06" db="EMBL/GenBank/DDBJ databases">
        <title>Genomic Encyclopedia of Type Strains, Phase IV (KMG-V): Genome sequencing to study the core and pangenomes of soil and plant-associated prokaryotes.</title>
        <authorList>
            <person name="Whitman W."/>
        </authorList>
    </citation>
    <scope>NUCLEOTIDE SEQUENCE [LARGE SCALE GENOMIC DNA]</scope>
    <source>
        <strain evidence="3 4">BR 10355</strain>
    </source>
</reference>